<evidence type="ECO:0000313" key="3">
    <source>
        <dbReference type="Proteomes" id="UP000824238"/>
    </source>
</evidence>
<gene>
    <name evidence="2" type="ORF">IAD36_00285</name>
</gene>
<sequence length="522" mass="56682">MFDYIIRGANIIDGSGGPAYTADLAIDGGRIASVGALDGAGAARVIEARGRCLTPGFIDIHRHADAALFRPGWGRAELAQGLTTIINGNCGLSLAPVRGEHREALLRYLSPIVGELPEGRDFPTMEAYLRQAREARPPINTLMLAGMGSIRACAAGFSNAPLTEAEYAKVHALLEESLAGGAVGVSLGLGYAPECFYDTAGLIRALEPLRNGRAVVSVHMRQEGDGVVEALREMLAVARELRFPLEISHLKAIGRRNWRLAVPEMLRLIDGARQEGLEVTCDVYPYPAGSTQLIHVLPPEFQAGGAEALTRALEDPAQRVRMRERMESGEDFENISLLVGFENIRATSLHRPENRPFEGSSIAEIAAARGQEPFDALFDLLTSEHCAVSMIDFIAHEEDICDILRAPFSGVISDATYPVGGLLHPRVYGTFPRLIERYVLEKGVLSLPEAVRKVTRRPAELYGLAGKGRIEPGADADLCLFAPENIHERDSYEHPESLASGMDWVFVSGRPAIEEGEFTTQP</sequence>
<protein>
    <submittedName>
        <fullName evidence="2">Amidohydrolase family protein</fullName>
    </submittedName>
</protein>
<dbReference type="GO" id="GO:0016812">
    <property type="term" value="F:hydrolase activity, acting on carbon-nitrogen (but not peptide) bonds, in cyclic amides"/>
    <property type="evidence" value="ECO:0007669"/>
    <property type="project" value="TreeGrafter"/>
</dbReference>
<dbReference type="SUPFAM" id="SSF51556">
    <property type="entry name" value="Metallo-dependent hydrolases"/>
    <property type="match status" value="1"/>
</dbReference>
<dbReference type="EMBL" id="DVHH01000008">
    <property type="protein sequence ID" value="HIR54031.1"/>
    <property type="molecule type" value="Genomic_DNA"/>
</dbReference>
<reference evidence="2" key="1">
    <citation type="submission" date="2020-10" db="EMBL/GenBank/DDBJ databases">
        <authorList>
            <person name="Gilroy R."/>
        </authorList>
    </citation>
    <scope>NUCLEOTIDE SEQUENCE</scope>
    <source>
        <strain evidence="2">ChiGjej3B3-7149</strain>
    </source>
</reference>
<dbReference type="PANTHER" id="PTHR11647">
    <property type="entry name" value="HYDRANTOINASE/DIHYDROPYRIMIDINASE FAMILY MEMBER"/>
    <property type="match status" value="1"/>
</dbReference>
<dbReference type="InterPro" id="IPR013108">
    <property type="entry name" value="Amidohydro_3"/>
</dbReference>
<evidence type="ECO:0000313" key="2">
    <source>
        <dbReference type="EMBL" id="HIR54031.1"/>
    </source>
</evidence>
<accession>A0A9D1DJM1</accession>
<reference evidence="2" key="2">
    <citation type="journal article" date="2021" name="PeerJ">
        <title>Extensive microbial diversity within the chicken gut microbiome revealed by metagenomics and culture.</title>
        <authorList>
            <person name="Gilroy R."/>
            <person name="Ravi A."/>
            <person name="Getino M."/>
            <person name="Pursley I."/>
            <person name="Horton D.L."/>
            <person name="Alikhan N.F."/>
            <person name="Baker D."/>
            <person name="Gharbi K."/>
            <person name="Hall N."/>
            <person name="Watson M."/>
            <person name="Adriaenssens E.M."/>
            <person name="Foster-Nyarko E."/>
            <person name="Jarju S."/>
            <person name="Secka A."/>
            <person name="Antonio M."/>
            <person name="Oren A."/>
            <person name="Chaudhuri R.R."/>
            <person name="La Ragione R."/>
            <person name="Hildebrand F."/>
            <person name="Pallen M.J."/>
        </authorList>
    </citation>
    <scope>NUCLEOTIDE SEQUENCE</scope>
    <source>
        <strain evidence="2">ChiGjej3B3-7149</strain>
    </source>
</reference>
<dbReference type="Gene3D" id="2.30.40.10">
    <property type="entry name" value="Urease, subunit C, domain 1"/>
    <property type="match status" value="1"/>
</dbReference>
<dbReference type="InterPro" id="IPR032466">
    <property type="entry name" value="Metal_Hydrolase"/>
</dbReference>
<evidence type="ECO:0000259" key="1">
    <source>
        <dbReference type="Pfam" id="PF07969"/>
    </source>
</evidence>
<dbReference type="Pfam" id="PF07969">
    <property type="entry name" value="Amidohydro_3"/>
    <property type="match status" value="1"/>
</dbReference>
<dbReference type="Gene3D" id="3.20.20.140">
    <property type="entry name" value="Metal-dependent hydrolases"/>
    <property type="match status" value="2"/>
</dbReference>
<dbReference type="SUPFAM" id="SSF51338">
    <property type="entry name" value="Composite domain of metallo-dependent hydrolases"/>
    <property type="match status" value="1"/>
</dbReference>
<dbReference type="Proteomes" id="UP000824238">
    <property type="component" value="Unassembled WGS sequence"/>
</dbReference>
<name>A0A9D1DJM1_9FIRM</name>
<dbReference type="PANTHER" id="PTHR11647:SF1">
    <property type="entry name" value="COLLAPSIN RESPONSE MEDIATOR PROTEIN"/>
    <property type="match status" value="1"/>
</dbReference>
<feature type="domain" description="Amidohydrolase 3" evidence="1">
    <location>
        <begin position="44"/>
        <end position="490"/>
    </location>
</feature>
<dbReference type="InterPro" id="IPR011059">
    <property type="entry name" value="Metal-dep_hydrolase_composite"/>
</dbReference>
<dbReference type="AlphaFoldDB" id="A0A9D1DJM1"/>
<dbReference type="InterPro" id="IPR050378">
    <property type="entry name" value="Metallo-dep_Hydrolases_sf"/>
</dbReference>
<dbReference type="GO" id="GO:0005829">
    <property type="term" value="C:cytosol"/>
    <property type="evidence" value="ECO:0007669"/>
    <property type="project" value="TreeGrafter"/>
</dbReference>
<comment type="caution">
    <text evidence="2">The sequence shown here is derived from an EMBL/GenBank/DDBJ whole genome shotgun (WGS) entry which is preliminary data.</text>
</comment>
<proteinExistence type="predicted"/>
<organism evidence="2 3">
    <name type="scientific">Candidatus Scatomorpha intestinigallinarum</name>
    <dbReference type="NCBI Taxonomy" id="2840923"/>
    <lineage>
        <taxon>Bacteria</taxon>
        <taxon>Bacillati</taxon>
        <taxon>Bacillota</taxon>
        <taxon>Clostridia</taxon>
        <taxon>Eubacteriales</taxon>
        <taxon>Candidatus Scatomorpha</taxon>
    </lineage>
</organism>